<dbReference type="Proteomes" id="UP000599578">
    <property type="component" value="Unassembled WGS sequence"/>
</dbReference>
<organism evidence="2 3">
    <name type="scientific">Marinobacterium nitratireducens</name>
    <dbReference type="NCBI Taxonomy" id="518897"/>
    <lineage>
        <taxon>Bacteria</taxon>
        <taxon>Pseudomonadati</taxon>
        <taxon>Pseudomonadota</taxon>
        <taxon>Gammaproteobacteria</taxon>
        <taxon>Oceanospirillales</taxon>
        <taxon>Oceanospirillaceae</taxon>
        <taxon>Marinobacterium</taxon>
    </lineage>
</organism>
<gene>
    <name evidence="2" type="ORF">GCM10011348_47230</name>
</gene>
<keyword evidence="3" id="KW-1185">Reference proteome</keyword>
<keyword evidence="1" id="KW-1133">Transmembrane helix</keyword>
<evidence type="ECO:0000313" key="3">
    <source>
        <dbReference type="Proteomes" id="UP000599578"/>
    </source>
</evidence>
<keyword evidence="1" id="KW-0812">Transmembrane</keyword>
<comment type="caution">
    <text evidence="2">The sequence shown here is derived from an EMBL/GenBank/DDBJ whole genome shotgun (WGS) entry which is preliminary data.</text>
</comment>
<dbReference type="EMBL" id="BMLT01000024">
    <property type="protein sequence ID" value="GGO89448.1"/>
    <property type="molecule type" value="Genomic_DNA"/>
</dbReference>
<proteinExistence type="predicted"/>
<reference evidence="2 3" key="1">
    <citation type="journal article" date="2014" name="Int. J. Syst. Evol. Microbiol.">
        <title>Complete genome sequence of Corynebacterium casei LMG S-19264T (=DSM 44701T), isolated from a smear-ripened cheese.</title>
        <authorList>
            <consortium name="US DOE Joint Genome Institute (JGI-PGF)"/>
            <person name="Walter F."/>
            <person name="Albersmeier A."/>
            <person name="Kalinowski J."/>
            <person name="Ruckert C."/>
        </authorList>
    </citation>
    <scope>NUCLEOTIDE SEQUENCE [LARGE SCALE GENOMIC DNA]</scope>
    <source>
        <strain evidence="2 3">CGMCC 1.7286</strain>
    </source>
</reference>
<name>A0A917ZSL2_9GAMM</name>
<keyword evidence="1" id="KW-0472">Membrane</keyword>
<feature type="transmembrane region" description="Helical" evidence="1">
    <location>
        <begin position="67"/>
        <end position="87"/>
    </location>
</feature>
<dbReference type="AlphaFoldDB" id="A0A917ZSL2"/>
<accession>A0A917ZSL2</accession>
<feature type="transmembrane region" description="Helical" evidence="1">
    <location>
        <begin position="37"/>
        <end position="55"/>
    </location>
</feature>
<evidence type="ECO:0000313" key="2">
    <source>
        <dbReference type="EMBL" id="GGO89448.1"/>
    </source>
</evidence>
<protein>
    <submittedName>
        <fullName evidence="2">Uncharacterized protein</fullName>
    </submittedName>
</protein>
<evidence type="ECO:0000256" key="1">
    <source>
        <dbReference type="SAM" id="Phobius"/>
    </source>
</evidence>
<feature type="transmembrane region" description="Helical" evidence="1">
    <location>
        <begin position="7"/>
        <end position="25"/>
    </location>
</feature>
<sequence length="103" mass="11602">MLFKSAALFNWAVGLILVFAYNPLFKLLDMPPVESPLFLHLFALLVLMFGLGYYWISLDPAGERSLILLGCIAKGLVFLTFVAYFYFGQLSWRFLALVTGDLA</sequence>